<keyword evidence="1" id="KW-0175">Coiled coil</keyword>
<reference evidence="2 3" key="1">
    <citation type="journal article" date="2017" name="Curr. Biol.">
        <title>The Evolution of Venom by Co-option of Single-Copy Genes.</title>
        <authorList>
            <person name="Martinson E.O."/>
            <person name="Mrinalini"/>
            <person name="Kelkar Y.D."/>
            <person name="Chang C.H."/>
            <person name="Werren J.H."/>
        </authorList>
    </citation>
    <scope>NUCLEOTIDE SEQUENCE [LARGE SCALE GENOMIC DNA]</scope>
    <source>
        <strain evidence="2 3">Alberta</strain>
        <tissue evidence="2">Whole body</tissue>
    </source>
</reference>
<gene>
    <name evidence="2" type="ORF">TSAR_013203</name>
</gene>
<feature type="coiled-coil region" evidence="1">
    <location>
        <begin position="108"/>
        <end position="142"/>
    </location>
</feature>
<comment type="caution">
    <text evidence="2">The sequence shown here is derived from an EMBL/GenBank/DDBJ whole genome shotgun (WGS) entry which is preliminary data.</text>
</comment>
<evidence type="ECO:0000256" key="1">
    <source>
        <dbReference type="SAM" id="Coils"/>
    </source>
</evidence>
<accession>A0A232EDD2</accession>
<keyword evidence="3" id="KW-1185">Reference proteome</keyword>
<protein>
    <submittedName>
        <fullName evidence="2">Uncharacterized protein</fullName>
    </submittedName>
</protein>
<proteinExistence type="predicted"/>
<sequence>MDPLEDYLNYEANLIDSYANLYYSTIFKNIIESEENFALYNNNKVKILVALKIMDDFPKTLEDVRKMIHTTDNLKQTLQKQEKLLLLNERNQKLIELDEHECILLYQLENIEKKLKEYKTEIQNLNEEKLQLSNKLNNIRKEASYLQTQTKEHRTYRKDDKENKINAYHGCKQKFYNRKCYNYTNNYKYYPYNQNSSFNHTTIFFVYTVQKFSPDDFELRTKMKTKNRTKMKTKNR</sequence>
<name>A0A232EDD2_9HYME</name>
<dbReference type="Proteomes" id="UP000215335">
    <property type="component" value="Unassembled WGS sequence"/>
</dbReference>
<evidence type="ECO:0000313" key="3">
    <source>
        <dbReference type="Proteomes" id="UP000215335"/>
    </source>
</evidence>
<dbReference type="EMBL" id="NNAY01007015">
    <property type="protein sequence ID" value="OXU16344.1"/>
    <property type="molecule type" value="Genomic_DNA"/>
</dbReference>
<organism evidence="2 3">
    <name type="scientific">Trichomalopsis sarcophagae</name>
    <dbReference type="NCBI Taxonomy" id="543379"/>
    <lineage>
        <taxon>Eukaryota</taxon>
        <taxon>Metazoa</taxon>
        <taxon>Ecdysozoa</taxon>
        <taxon>Arthropoda</taxon>
        <taxon>Hexapoda</taxon>
        <taxon>Insecta</taxon>
        <taxon>Pterygota</taxon>
        <taxon>Neoptera</taxon>
        <taxon>Endopterygota</taxon>
        <taxon>Hymenoptera</taxon>
        <taxon>Apocrita</taxon>
        <taxon>Proctotrupomorpha</taxon>
        <taxon>Chalcidoidea</taxon>
        <taxon>Pteromalidae</taxon>
        <taxon>Pteromalinae</taxon>
        <taxon>Trichomalopsis</taxon>
    </lineage>
</organism>
<evidence type="ECO:0000313" key="2">
    <source>
        <dbReference type="EMBL" id="OXU16344.1"/>
    </source>
</evidence>
<dbReference type="AlphaFoldDB" id="A0A232EDD2"/>
<feature type="non-terminal residue" evidence="2">
    <location>
        <position position="236"/>
    </location>
</feature>